<name>A0A915KJD1_ROMCU</name>
<keyword evidence="1" id="KW-0812">Transmembrane</keyword>
<accession>A0A915KJD1</accession>
<dbReference type="Proteomes" id="UP000887565">
    <property type="component" value="Unplaced"/>
</dbReference>
<organism evidence="2 3">
    <name type="scientific">Romanomermis culicivorax</name>
    <name type="common">Nematode worm</name>
    <dbReference type="NCBI Taxonomy" id="13658"/>
    <lineage>
        <taxon>Eukaryota</taxon>
        <taxon>Metazoa</taxon>
        <taxon>Ecdysozoa</taxon>
        <taxon>Nematoda</taxon>
        <taxon>Enoplea</taxon>
        <taxon>Dorylaimia</taxon>
        <taxon>Mermithida</taxon>
        <taxon>Mermithoidea</taxon>
        <taxon>Mermithidae</taxon>
        <taxon>Romanomermis</taxon>
    </lineage>
</organism>
<dbReference type="WBParaSite" id="nRc.2.0.1.t38121-RA">
    <property type="protein sequence ID" value="nRc.2.0.1.t38121-RA"/>
    <property type="gene ID" value="nRc.2.0.1.g38121"/>
</dbReference>
<protein>
    <submittedName>
        <fullName evidence="3">Uncharacterized protein</fullName>
    </submittedName>
</protein>
<keyword evidence="2" id="KW-1185">Reference proteome</keyword>
<keyword evidence="1" id="KW-0472">Membrane</keyword>
<feature type="transmembrane region" description="Helical" evidence="1">
    <location>
        <begin position="47"/>
        <end position="66"/>
    </location>
</feature>
<sequence length="218" mass="25780">MDSIYLTPFPQLEFRISENWRKEQGRGRQASNFGGFSVDRGKISENFLPLVFVATKFCVFVLYWPYRNNFRFYKQTIPDKLPLKTLNHECLADVRITFVERDEFLVSPEPTCSWSKCGNFSGSFHFSQSANDRRRFVIRRQTRLIFYDRQSKRTLTGAILASVVTHHFMLCTRDSKYQSVIDQCCRPSTTDLVWFSKLRTFGSRRRTGIRQKCRHKNL</sequence>
<proteinExistence type="predicted"/>
<dbReference type="AlphaFoldDB" id="A0A915KJD1"/>
<reference evidence="3" key="1">
    <citation type="submission" date="2022-11" db="UniProtKB">
        <authorList>
            <consortium name="WormBaseParasite"/>
        </authorList>
    </citation>
    <scope>IDENTIFICATION</scope>
</reference>
<evidence type="ECO:0000313" key="3">
    <source>
        <dbReference type="WBParaSite" id="nRc.2.0.1.t38121-RA"/>
    </source>
</evidence>
<evidence type="ECO:0000313" key="2">
    <source>
        <dbReference type="Proteomes" id="UP000887565"/>
    </source>
</evidence>
<keyword evidence="1" id="KW-1133">Transmembrane helix</keyword>
<evidence type="ECO:0000256" key="1">
    <source>
        <dbReference type="SAM" id="Phobius"/>
    </source>
</evidence>